<feature type="compositionally biased region" description="Low complexity" evidence="1">
    <location>
        <begin position="17"/>
        <end position="52"/>
    </location>
</feature>
<dbReference type="AlphaFoldDB" id="A0AAD9WRM0"/>
<organism evidence="2 3">
    <name type="scientific">Dipteronia dyeriana</name>
    <dbReference type="NCBI Taxonomy" id="168575"/>
    <lineage>
        <taxon>Eukaryota</taxon>
        <taxon>Viridiplantae</taxon>
        <taxon>Streptophyta</taxon>
        <taxon>Embryophyta</taxon>
        <taxon>Tracheophyta</taxon>
        <taxon>Spermatophyta</taxon>
        <taxon>Magnoliopsida</taxon>
        <taxon>eudicotyledons</taxon>
        <taxon>Gunneridae</taxon>
        <taxon>Pentapetalae</taxon>
        <taxon>rosids</taxon>
        <taxon>malvids</taxon>
        <taxon>Sapindales</taxon>
        <taxon>Sapindaceae</taxon>
        <taxon>Hippocastanoideae</taxon>
        <taxon>Acereae</taxon>
        <taxon>Dipteronia</taxon>
    </lineage>
</organism>
<evidence type="ECO:0000313" key="2">
    <source>
        <dbReference type="EMBL" id="KAK2639842.1"/>
    </source>
</evidence>
<keyword evidence="3" id="KW-1185">Reference proteome</keyword>
<sequence length="171" mass="19310">MSSLDKTLGSEAANERATSSSSKIDSATSAFQGQSQSGNSESSQSTSSTSESFSSSFPVGDIIEDEAISNILVQRVVMLNKAKLKRKTDAAENSILFESIKESNRQALEILEKTYAIRQQRYEIQSRKLDLKENKILLKDLNSISDLNNREFIRRHQLRIMERRVRYKGNN</sequence>
<evidence type="ECO:0000313" key="3">
    <source>
        <dbReference type="Proteomes" id="UP001280121"/>
    </source>
</evidence>
<dbReference type="EMBL" id="JANJYI010000008">
    <property type="protein sequence ID" value="KAK2639842.1"/>
    <property type="molecule type" value="Genomic_DNA"/>
</dbReference>
<evidence type="ECO:0008006" key="4">
    <source>
        <dbReference type="Google" id="ProtNLM"/>
    </source>
</evidence>
<dbReference type="Proteomes" id="UP001280121">
    <property type="component" value="Unassembled WGS sequence"/>
</dbReference>
<comment type="caution">
    <text evidence="2">The sequence shown here is derived from an EMBL/GenBank/DDBJ whole genome shotgun (WGS) entry which is preliminary data.</text>
</comment>
<feature type="region of interest" description="Disordered" evidence="1">
    <location>
        <begin position="1"/>
        <end position="52"/>
    </location>
</feature>
<gene>
    <name evidence="2" type="ORF">Ddye_027637</name>
</gene>
<accession>A0AAD9WRM0</accession>
<proteinExistence type="predicted"/>
<name>A0AAD9WRM0_9ROSI</name>
<evidence type="ECO:0000256" key="1">
    <source>
        <dbReference type="SAM" id="MobiDB-lite"/>
    </source>
</evidence>
<reference evidence="2" key="1">
    <citation type="journal article" date="2023" name="Plant J.">
        <title>Genome sequences and population genomics provide insights into the demographic history, inbreeding, and mutation load of two 'living fossil' tree species of Dipteronia.</title>
        <authorList>
            <person name="Feng Y."/>
            <person name="Comes H.P."/>
            <person name="Chen J."/>
            <person name="Zhu S."/>
            <person name="Lu R."/>
            <person name="Zhang X."/>
            <person name="Li P."/>
            <person name="Qiu J."/>
            <person name="Olsen K.M."/>
            <person name="Qiu Y."/>
        </authorList>
    </citation>
    <scope>NUCLEOTIDE SEQUENCE</scope>
    <source>
        <strain evidence="2">KIB01</strain>
    </source>
</reference>
<protein>
    <recommendedName>
        <fullName evidence="4">No apical meristem-associated C-terminal domain-containing protein</fullName>
    </recommendedName>
</protein>